<dbReference type="InterPro" id="IPR019734">
    <property type="entry name" value="TPR_rpt"/>
</dbReference>
<dbReference type="InterPro" id="IPR011990">
    <property type="entry name" value="TPR-like_helical_dom_sf"/>
</dbReference>
<dbReference type="Gene3D" id="1.25.40.10">
    <property type="entry name" value="Tetratricopeptide repeat domain"/>
    <property type="match status" value="2"/>
</dbReference>
<dbReference type="EMBL" id="JABXWT010000012">
    <property type="protein sequence ID" value="NVO57462.1"/>
    <property type="molecule type" value="Genomic_DNA"/>
</dbReference>
<feature type="chain" id="PRO_5045500759" evidence="3">
    <location>
        <begin position="29"/>
        <end position="383"/>
    </location>
</feature>
<dbReference type="RefSeq" id="WP_176866532.1">
    <property type="nucleotide sequence ID" value="NZ_JABXWT010000012.1"/>
</dbReference>
<protein>
    <submittedName>
        <fullName evidence="4">Tetratricopeptide repeat protein</fullName>
    </submittedName>
</protein>
<proteinExistence type="predicted"/>
<dbReference type="InterPro" id="IPR050498">
    <property type="entry name" value="Ycf3"/>
</dbReference>
<keyword evidence="3" id="KW-0732">Signal</keyword>
<dbReference type="Proteomes" id="UP000630805">
    <property type="component" value="Unassembled WGS sequence"/>
</dbReference>
<reference evidence="4 5" key="1">
    <citation type="submission" date="2020-06" db="EMBL/GenBank/DDBJ databases">
        <authorList>
            <person name="Cao W.R."/>
        </authorList>
    </citation>
    <scope>NUCLEOTIDE SEQUENCE [LARGE SCALE GENOMIC DNA]</scope>
    <source>
        <strain evidence="4 5">B1Z28</strain>
    </source>
</reference>
<feature type="signal peptide" evidence="3">
    <location>
        <begin position="1"/>
        <end position="28"/>
    </location>
</feature>
<dbReference type="PANTHER" id="PTHR44858">
    <property type="entry name" value="TETRATRICOPEPTIDE REPEAT PROTEIN 6"/>
    <property type="match status" value="1"/>
</dbReference>
<comment type="caution">
    <text evidence="4">The sequence shown here is derived from an EMBL/GenBank/DDBJ whole genome shotgun (WGS) entry which is preliminary data.</text>
</comment>
<accession>A0ABX2PTG6</accession>
<dbReference type="SUPFAM" id="SSF48452">
    <property type="entry name" value="TPR-like"/>
    <property type="match status" value="1"/>
</dbReference>
<sequence length="383" mass="43162">MIKSSKTRGLAILVAACAVALAFYQSQKAEQAFSLHPLTVACLSSETKEARDVDCAAALASTDLTDIERGEVAFRWANKLDRTDWERAINLYSQAIEFFPGKTSAFYNRGLLLSGRAKDHQAALVDFTEVIDRISPEDRRYAGALANRAQIYRKLDQNNQAMADIKRASAQNPTHRLVLYEKAELLLDLKDFDGALTALDTAITLYPDDRDIELFWSDRAWVKRKLGDLDGALVDIDHAIDLGKKTAGTLYLRGWLNMDKGNWDSALLDFQHSLDENPLYCRSFRRKGKLLEKLKDQAFSDPQEIAVKADEVLGDDPENPDFLDVRFHARIASANFDGALEDINRLLEVSEFPLLELQKRAQLYKYLGQNDLVLSDLQAITRT</sequence>
<evidence type="ECO:0000256" key="2">
    <source>
        <dbReference type="ARBA" id="ARBA00022803"/>
    </source>
</evidence>
<name>A0ABX2PTG6_9RHOB</name>
<keyword evidence="2" id="KW-0802">TPR repeat</keyword>
<gene>
    <name evidence="4" type="ORF">HW561_16825</name>
</gene>
<keyword evidence="5" id="KW-1185">Reference proteome</keyword>
<evidence type="ECO:0000256" key="3">
    <source>
        <dbReference type="SAM" id="SignalP"/>
    </source>
</evidence>
<dbReference type="SMART" id="SM00028">
    <property type="entry name" value="TPR"/>
    <property type="match status" value="5"/>
</dbReference>
<evidence type="ECO:0000313" key="4">
    <source>
        <dbReference type="EMBL" id="NVO57462.1"/>
    </source>
</evidence>
<evidence type="ECO:0000256" key="1">
    <source>
        <dbReference type="ARBA" id="ARBA00022737"/>
    </source>
</evidence>
<dbReference type="PANTHER" id="PTHR44858:SF1">
    <property type="entry name" value="UDP-N-ACETYLGLUCOSAMINE--PEPTIDE N-ACETYLGLUCOSAMINYLTRANSFERASE SPINDLY-RELATED"/>
    <property type="match status" value="1"/>
</dbReference>
<keyword evidence="1" id="KW-0677">Repeat</keyword>
<organism evidence="4 5">
    <name type="scientific">Ruegeria haliotis</name>
    <dbReference type="NCBI Taxonomy" id="2747601"/>
    <lineage>
        <taxon>Bacteria</taxon>
        <taxon>Pseudomonadati</taxon>
        <taxon>Pseudomonadota</taxon>
        <taxon>Alphaproteobacteria</taxon>
        <taxon>Rhodobacterales</taxon>
        <taxon>Roseobacteraceae</taxon>
        <taxon>Ruegeria</taxon>
    </lineage>
</organism>
<evidence type="ECO:0000313" key="5">
    <source>
        <dbReference type="Proteomes" id="UP000630805"/>
    </source>
</evidence>
<dbReference type="Pfam" id="PF13432">
    <property type="entry name" value="TPR_16"/>
    <property type="match status" value="2"/>
</dbReference>